<dbReference type="EMBL" id="UASS01000026">
    <property type="protein sequence ID" value="SPX61886.1"/>
    <property type="molecule type" value="Genomic_DNA"/>
</dbReference>
<name>A0A0W0TJ47_9GAMM</name>
<dbReference type="InterPro" id="IPR027417">
    <property type="entry name" value="P-loop_NTPase"/>
</dbReference>
<organism evidence="2 4">
    <name type="scientific">Legionella feeleii</name>
    <dbReference type="NCBI Taxonomy" id="453"/>
    <lineage>
        <taxon>Bacteria</taxon>
        <taxon>Pseudomonadati</taxon>
        <taxon>Pseudomonadota</taxon>
        <taxon>Gammaproteobacteria</taxon>
        <taxon>Legionellales</taxon>
        <taxon>Legionellaceae</taxon>
        <taxon>Legionella</taxon>
    </lineage>
</organism>
<dbReference type="CDD" id="cd02042">
    <property type="entry name" value="ParAB_family"/>
    <property type="match status" value="1"/>
</dbReference>
<dbReference type="OrthoDB" id="9815116at2"/>
<evidence type="ECO:0000313" key="3">
    <source>
        <dbReference type="EMBL" id="SPX61886.1"/>
    </source>
</evidence>
<evidence type="ECO:0000313" key="4">
    <source>
        <dbReference type="Proteomes" id="UP000054698"/>
    </source>
</evidence>
<sequence length="330" mass="37424">MSDIDCINDRIRDIKEKHSLKHSDISDITGYSVSSIKKWMMDEEHQFFQKAPVQALRLLDNWISLQDRTGVEESDVEDQCLAEIWSFLNFKGGVGKTTVAFNICLMLSKKKKVLVIDGDPQGHLSSSLIKDPIDMKFTTSDLVMGRSGKPYQLSENLHVIGTNNSLANTCEAIPASDLLFLIKENLLEYKSKYDYIIIDSLPSKGALYDSIMAASNKIIVPFTPDLYDSWGLQDVYQQVKKLKMRKINDKVKVAALIPNRVEKPLRNFDRDVINIVKKTFPNEICPTFISNSVRLRECKSPAIAMSIVDYAPNENVSKEYEAVLEYIINS</sequence>
<dbReference type="SUPFAM" id="SSF52540">
    <property type="entry name" value="P-loop containing nucleoside triphosphate hydrolases"/>
    <property type="match status" value="1"/>
</dbReference>
<dbReference type="PANTHER" id="PTHR13696:SF99">
    <property type="entry name" value="COBYRINIC ACID AC-DIAMIDE SYNTHASE"/>
    <property type="match status" value="1"/>
</dbReference>
<feature type="domain" description="AAA" evidence="1">
    <location>
        <begin position="84"/>
        <end position="252"/>
    </location>
</feature>
<dbReference type="RefSeq" id="WP_058447682.1">
    <property type="nucleotide sequence ID" value="NZ_CAAAHT010000075.1"/>
</dbReference>
<evidence type="ECO:0000259" key="1">
    <source>
        <dbReference type="Pfam" id="PF13614"/>
    </source>
</evidence>
<dbReference type="Proteomes" id="UP000251942">
    <property type="component" value="Unassembled WGS sequence"/>
</dbReference>
<evidence type="ECO:0000313" key="5">
    <source>
        <dbReference type="Proteomes" id="UP000251942"/>
    </source>
</evidence>
<evidence type="ECO:0000313" key="2">
    <source>
        <dbReference type="EMBL" id="KTC95205.1"/>
    </source>
</evidence>
<dbReference type="AlphaFoldDB" id="A0A0W0TJ47"/>
<dbReference type="Pfam" id="PF13614">
    <property type="entry name" value="AAA_31"/>
    <property type="match status" value="1"/>
</dbReference>
<gene>
    <name evidence="2" type="primary">parA_3</name>
    <name evidence="3" type="synonym">soj_2</name>
    <name evidence="2" type="ORF">Lfee_2869</name>
    <name evidence="3" type="ORF">NCTC12022_02640</name>
</gene>
<keyword evidence="4" id="KW-1185">Reference proteome</keyword>
<protein>
    <submittedName>
        <fullName evidence="2">Sporulation initiation inhibitor protein Soj</fullName>
    </submittedName>
</protein>
<dbReference type="STRING" id="453.Lfee_2869"/>
<proteinExistence type="predicted"/>
<dbReference type="Gene3D" id="3.40.50.300">
    <property type="entry name" value="P-loop containing nucleotide triphosphate hydrolases"/>
    <property type="match status" value="1"/>
</dbReference>
<reference evidence="2 4" key="1">
    <citation type="submission" date="2015-11" db="EMBL/GenBank/DDBJ databases">
        <title>Genomic analysis of 38 Legionella species identifies large and diverse effector repertoires.</title>
        <authorList>
            <person name="Burstein D."/>
            <person name="Amaro F."/>
            <person name="Zusman T."/>
            <person name="Lifshitz Z."/>
            <person name="Cohen O."/>
            <person name="Gilbert J.A."/>
            <person name="Pupko T."/>
            <person name="Shuman H.A."/>
            <person name="Segal G."/>
        </authorList>
    </citation>
    <scope>NUCLEOTIDE SEQUENCE [LARGE SCALE GENOMIC DNA]</scope>
    <source>
        <strain evidence="2 4">WO-44C</strain>
    </source>
</reference>
<dbReference type="PANTHER" id="PTHR13696">
    <property type="entry name" value="P-LOOP CONTAINING NUCLEOSIDE TRIPHOSPHATE HYDROLASE"/>
    <property type="match status" value="1"/>
</dbReference>
<dbReference type="InterPro" id="IPR050678">
    <property type="entry name" value="DNA_Partitioning_ATPase"/>
</dbReference>
<dbReference type="EMBL" id="LNYB01000085">
    <property type="protein sequence ID" value="KTC95205.1"/>
    <property type="molecule type" value="Genomic_DNA"/>
</dbReference>
<dbReference type="Proteomes" id="UP000054698">
    <property type="component" value="Unassembled WGS sequence"/>
</dbReference>
<reference evidence="3 5" key="2">
    <citation type="submission" date="2018-06" db="EMBL/GenBank/DDBJ databases">
        <authorList>
            <consortium name="Pathogen Informatics"/>
            <person name="Doyle S."/>
        </authorList>
    </citation>
    <scope>NUCLEOTIDE SEQUENCE [LARGE SCALE GENOMIC DNA]</scope>
    <source>
        <strain evidence="3 5">NCTC12022</strain>
    </source>
</reference>
<accession>A0A0W0TJ47</accession>
<dbReference type="PATRIC" id="fig|453.4.peg.3138"/>
<dbReference type="InterPro" id="IPR025669">
    <property type="entry name" value="AAA_dom"/>
</dbReference>